<dbReference type="AlphaFoldDB" id="A0A7J8BM02"/>
<feature type="compositionally biased region" description="Basic and acidic residues" evidence="2">
    <location>
        <begin position="37"/>
        <end position="49"/>
    </location>
</feature>
<dbReference type="EMBL" id="JACASF010000023">
    <property type="protein sequence ID" value="KAF6399887.1"/>
    <property type="molecule type" value="Genomic_DNA"/>
</dbReference>
<evidence type="ECO:0000313" key="3">
    <source>
        <dbReference type="EMBL" id="KAF6399887.1"/>
    </source>
</evidence>
<accession>A0A7J8BM02</accession>
<evidence type="ECO:0000256" key="2">
    <source>
        <dbReference type="SAM" id="MobiDB-lite"/>
    </source>
</evidence>
<evidence type="ECO:0000256" key="1">
    <source>
        <dbReference type="ARBA" id="ARBA00022574"/>
    </source>
</evidence>
<keyword evidence="4" id="KW-1185">Reference proteome</keyword>
<reference evidence="3 4" key="1">
    <citation type="journal article" date="2020" name="Nature">
        <title>Six reference-quality genomes reveal evolution of bat adaptations.</title>
        <authorList>
            <person name="Jebb D."/>
            <person name="Huang Z."/>
            <person name="Pippel M."/>
            <person name="Hughes G.M."/>
            <person name="Lavrichenko K."/>
            <person name="Devanna P."/>
            <person name="Winkler S."/>
            <person name="Jermiin L.S."/>
            <person name="Skirmuntt E.C."/>
            <person name="Katzourakis A."/>
            <person name="Burkitt-Gray L."/>
            <person name="Ray D.A."/>
            <person name="Sullivan K.A.M."/>
            <person name="Roscito J.G."/>
            <person name="Kirilenko B.M."/>
            <person name="Davalos L.M."/>
            <person name="Corthals A.P."/>
            <person name="Power M.L."/>
            <person name="Jones G."/>
            <person name="Ransome R.D."/>
            <person name="Dechmann D.K.N."/>
            <person name="Locatelli A.G."/>
            <person name="Puechmaille S.J."/>
            <person name="Fedrigo O."/>
            <person name="Jarvis E.D."/>
            <person name="Hiller M."/>
            <person name="Vernes S.C."/>
            <person name="Myers E.W."/>
            <person name="Teeling E.C."/>
        </authorList>
    </citation>
    <scope>NUCLEOTIDE SEQUENCE [LARGE SCALE GENOMIC DNA]</scope>
    <source>
        <strain evidence="3">MMolMol1</strain>
        <tissue evidence="3">Muscle</tissue>
    </source>
</reference>
<dbReference type="Proteomes" id="UP000550707">
    <property type="component" value="Unassembled WGS sequence"/>
</dbReference>
<protein>
    <submittedName>
        <fullName evidence="3">Lysosomal trafficking regulator</fullName>
    </submittedName>
</protein>
<sequence>MRDHLSRSKVIETELAKPLFDALLRVALGHHSADFEHSDAMTEKSHQPEEELSTQPGELSEEAEDAPCCSFKLLVEEEGYEADSESNPEDSETWDDGVDITPEAEDFIAPGSPSDLLENLTQGEIMYPEICMLELNLLSTSKAKLDVLAHVFESFLKIIRQKEKNIFLLMQQGTVKNLLGGFLNILTQADSDFQACQRVLVDLLVSLMSSRTCSEELTLLLRIFLEKSPCTEILLLGILKIVESDIAMSPLQYLTFPLLHTPNVSSAVSSQKCPGILNSKAMGLLRRARVSWSKKEADRDGFPQQLLSSWHVAPVHLPLLGQNCWPHLAEGFSVSLWFNMECVLEAESSTEKLKKIRKRKKSLIFRDSSFDGTETNRPEGAEYINPGERLIEEGCIHMISLGSKALMIQVWADPHTGTFIFRMCVDSNDDAKAVLLAQAESLENVFLPSKWQHLVLTYLQQPQGKKNIHGEISIWVSGQREVDQGRPLQERIIQADSGGDGGAMSRREAEHPGREKAAGDKERPPH</sequence>
<organism evidence="3 4">
    <name type="scientific">Molossus molossus</name>
    <name type="common">Pallas' mastiff bat</name>
    <name type="synonym">Vespertilio molossus</name>
    <dbReference type="NCBI Taxonomy" id="27622"/>
    <lineage>
        <taxon>Eukaryota</taxon>
        <taxon>Metazoa</taxon>
        <taxon>Chordata</taxon>
        <taxon>Craniata</taxon>
        <taxon>Vertebrata</taxon>
        <taxon>Euteleostomi</taxon>
        <taxon>Mammalia</taxon>
        <taxon>Eutheria</taxon>
        <taxon>Laurasiatheria</taxon>
        <taxon>Chiroptera</taxon>
        <taxon>Yangochiroptera</taxon>
        <taxon>Molossidae</taxon>
        <taxon>Molossus</taxon>
    </lineage>
</organism>
<feature type="compositionally biased region" description="Basic and acidic residues" evidence="2">
    <location>
        <begin position="505"/>
        <end position="526"/>
    </location>
</feature>
<comment type="caution">
    <text evidence="3">The sequence shown here is derived from an EMBL/GenBank/DDBJ whole genome shotgun (WGS) entry which is preliminary data.</text>
</comment>
<name>A0A7J8BM02_MOLMO</name>
<dbReference type="PANTHER" id="PTHR13743">
    <property type="entry name" value="BEIGE/BEACH-RELATED"/>
    <property type="match status" value="1"/>
</dbReference>
<feature type="region of interest" description="Disordered" evidence="2">
    <location>
        <begin position="37"/>
        <end position="63"/>
    </location>
</feature>
<evidence type="ECO:0000313" key="4">
    <source>
        <dbReference type="Proteomes" id="UP000550707"/>
    </source>
</evidence>
<keyword evidence="1" id="KW-0853">WD repeat</keyword>
<gene>
    <name evidence="3" type="ORF">HJG59_011771</name>
</gene>
<feature type="region of interest" description="Disordered" evidence="2">
    <location>
        <begin position="488"/>
        <end position="526"/>
    </location>
</feature>
<dbReference type="PANTHER" id="PTHR13743:SF86">
    <property type="entry name" value="LYSOSOMAL-TRAFFICKING REGULATOR"/>
    <property type="match status" value="1"/>
</dbReference>
<dbReference type="InterPro" id="IPR050865">
    <property type="entry name" value="BEACH_Domain"/>
</dbReference>
<proteinExistence type="predicted"/>